<accession>A0AAN9Y3T4</accession>
<dbReference type="AlphaFoldDB" id="A0AAN9Y3T4"/>
<dbReference type="GO" id="GO:0003676">
    <property type="term" value="F:nucleic acid binding"/>
    <property type="evidence" value="ECO:0007669"/>
    <property type="project" value="InterPro"/>
</dbReference>
<keyword evidence="3" id="KW-0964">Secreted</keyword>
<proteinExistence type="inferred from homology"/>
<dbReference type="SUPFAM" id="SSF101898">
    <property type="entry name" value="NHL repeat"/>
    <property type="match status" value="1"/>
</dbReference>
<comment type="similarity">
    <text evidence="2">Belongs to the major royal jelly protein family.</text>
</comment>
<dbReference type="InterPro" id="IPR036397">
    <property type="entry name" value="RNaseH_sf"/>
</dbReference>
<reference evidence="6 7" key="1">
    <citation type="submission" date="2024-03" db="EMBL/GenBank/DDBJ databases">
        <title>Adaptation during the transition from Ophiocordyceps entomopathogen to insect associate is accompanied by gene loss and intensified selection.</title>
        <authorList>
            <person name="Ward C.M."/>
            <person name="Onetto C.A."/>
            <person name="Borneman A.R."/>
        </authorList>
    </citation>
    <scope>NUCLEOTIDE SEQUENCE [LARGE SCALE GENOMIC DNA]</scope>
    <source>
        <strain evidence="6">AWRI1</strain>
        <tissue evidence="6">Single Adult Female</tissue>
    </source>
</reference>
<sequence>MLLLLVLVGGLKYASSQGDTDSNLTLVFKWNVIDYEWPSTESRSQFISESKYVPQNCYIRDIKIWKTTTFVTVPRWKPGVPATLARLPPNSSISHTSPPLQPYPSWSMQTFEDCYSLQSAHTIDVDAQSQLWVLDSGVVEELVVNRTVCPPKLVIFDLQTNTVVKYVTIPPTVLWNSSVITTMALDSDRQRVYIADSNYFSSGFIVYDAATGTFERFTCEQLNPDDSSTNINRIPSHILLEFVSISLNTDHNRLYFSTADSSDLLYVNTSVFATTKADISDLVIDLGSNSRSSKLISDTKGYLYFNVIDEKSAAQWRESSGGFNYSSQVIVKSKLLCHWISSMDVDEDGFLWIASSRFYDYSNNRFTMEKDNMRIFRILVPRLEKPRRPRTDFNTDSKEDLQDELLVHYIDNTTQTEEIEMNNEVNEDAENPEPIEIEEINLMEEENQADVDELPRNHKFLIPPYTESKNKVDMPLTDDCDFQIFVVSTEEVLHDFYLAKKLPSLNSILGEITTDETLPNVSRTSLYRILLKLGFKFGRVKRESMLIERSDIIAWRRSFLRDVRRYRQEGRTLYYLDETWLNCGHSANYAWRDTTVTSAREAKARRLSCGFQQLNKGQRFIIVHIGSKNGFVDGGLYTFQSRKTVDYHEEMDSSFFEQWFSQILPLLDPNSVIVMDNAPYHSRRVVKTPTTATKKADIVQWLATHDIIVQEKDYLKPELLLFVKNLHIQERYVVDEMALDSGHIVLRLPPYHCELNPIELIWADVKNYVTRHNTSATIEATRNILAQAIGQVTDQKWFNCCNHIATAVEPRMWQSDQLCEDLVEQLIIEFSPSDDEDDPFLFQLDFKNFDNC</sequence>
<evidence type="ECO:0000256" key="4">
    <source>
        <dbReference type="SAM" id="SignalP"/>
    </source>
</evidence>
<dbReference type="InterPro" id="IPR011042">
    <property type="entry name" value="6-blade_b-propeller_TolB-like"/>
</dbReference>
<evidence type="ECO:0000256" key="1">
    <source>
        <dbReference type="ARBA" id="ARBA00004613"/>
    </source>
</evidence>
<dbReference type="InterPro" id="IPR017996">
    <property type="entry name" value="MRJP/yellow-related"/>
</dbReference>
<evidence type="ECO:0000313" key="6">
    <source>
        <dbReference type="EMBL" id="KAK7590192.1"/>
    </source>
</evidence>
<comment type="subcellular location">
    <subcellularLocation>
        <location evidence="1">Secreted</location>
    </subcellularLocation>
</comment>
<dbReference type="Proteomes" id="UP001367676">
    <property type="component" value="Unassembled WGS sequence"/>
</dbReference>
<evidence type="ECO:0000313" key="7">
    <source>
        <dbReference type="Proteomes" id="UP001367676"/>
    </source>
</evidence>
<organism evidence="6 7">
    <name type="scientific">Parthenolecanium corni</name>
    <dbReference type="NCBI Taxonomy" id="536013"/>
    <lineage>
        <taxon>Eukaryota</taxon>
        <taxon>Metazoa</taxon>
        <taxon>Ecdysozoa</taxon>
        <taxon>Arthropoda</taxon>
        <taxon>Hexapoda</taxon>
        <taxon>Insecta</taxon>
        <taxon>Pterygota</taxon>
        <taxon>Neoptera</taxon>
        <taxon>Paraneoptera</taxon>
        <taxon>Hemiptera</taxon>
        <taxon>Sternorrhyncha</taxon>
        <taxon>Coccoidea</taxon>
        <taxon>Coccidae</taxon>
        <taxon>Parthenolecanium</taxon>
    </lineage>
</organism>
<dbReference type="PANTHER" id="PTHR10009">
    <property type="entry name" value="PROTEIN YELLOW-RELATED"/>
    <property type="match status" value="1"/>
</dbReference>
<evidence type="ECO:0000256" key="3">
    <source>
        <dbReference type="ARBA" id="ARBA00022525"/>
    </source>
</evidence>
<dbReference type="PRINTS" id="PR01366">
    <property type="entry name" value="ROYALJELLY"/>
</dbReference>
<gene>
    <name evidence="6" type="ORF">V9T40_001805</name>
</gene>
<evidence type="ECO:0000256" key="2">
    <source>
        <dbReference type="ARBA" id="ARBA00009127"/>
    </source>
</evidence>
<feature type="chain" id="PRO_5042959026" description="Tc1-like transposase DDE domain-containing protein" evidence="4">
    <location>
        <begin position="17"/>
        <end position="852"/>
    </location>
</feature>
<keyword evidence="7" id="KW-1185">Reference proteome</keyword>
<dbReference type="Gene3D" id="3.30.420.10">
    <property type="entry name" value="Ribonuclease H-like superfamily/Ribonuclease H"/>
    <property type="match status" value="1"/>
</dbReference>
<dbReference type="GO" id="GO:0005576">
    <property type="term" value="C:extracellular region"/>
    <property type="evidence" value="ECO:0007669"/>
    <property type="project" value="UniProtKB-SubCell"/>
</dbReference>
<keyword evidence="4" id="KW-0732">Signal</keyword>
<dbReference type="EMBL" id="JBBCAQ010000022">
    <property type="protein sequence ID" value="KAK7590192.1"/>
    <property type="molecule type" value="Genomic_DNA"/>
</dbReference>
<protein>
    <recommendedName>
        <fullName evidence="5">Tc1-like transposase DDE domain-containing protein</fullName>
    </recommendedName>
</protein>
<dbReference type="Gene3D" id="2.120.10.30">
    <property type="entry name" value="TolB, C-terminal domain"/>
    <property type="match status" value="1"/>
</dbReference>
<feature type="signal peptide" evidence="4">
    <location>
        <begin position="1"/>
        <end position="16"/>
    </location>
</feature>
<dbReference type="Pfam" id="PF13358">
    <property type="entry name" value="DDE_3"/>
    <property type="match status" value="1"/>
</dbReference>
<comment type="caution">
    <text evidence="6">The sequence shown here is derived from an EMBL/GenBank/DDBJ whole genome shotgun (WGS) entry which is preliminary data.</text>
</comment>
<dbReference type="InterPro" id="IPR038717">
    <property type="entry name" value="Tc1-like_DDE_dom"/>
</dbReference>
<feature type="domain" description="Tc1-like transposase DDE" evidence="5">
    <location>
        <begin position="644"/>
        <end position="780"/>
    </location>
</feature>
<evidence type="ECO:0000259" key="5">
    <source>
        <dbReference type="Pfam" id="PF13358"/>
    </source>
</evidence>
<name>A0AAN9Y3T4_9HEMI</name>
<dbReference type="Pfam" id="PF03022">
    <property type="entry name" value="MRJP"/>
    <property type="match status" value="1"/>
</dbReference>
<dbReference type="PANTHER" id="PTHR10009:SF18">
    <property type="entry name" value="PROTEIN YELLOW-LIKE PROTEIN"/>
    <property type="match status" value="1"/>
</dbReference>